<accession>A0ACC2IK70</accession>
<protein>
    <submittedName>
        <fullName evidence="1">Uncharacterized protein</fullName>
    </submittedName>
</protein>
<keyword evidence="2" id="KW-1185">Reference proteome</keyword>
<evidence type="ECO:0000313" key="1">
    <source>
        <dbReference type="EMBL" id="KAJ8115532.1"/>
    </source>
</evidence>
<reference evidence="1" key="1">
    <citation type="submission" date="2022-11" db="EMBL/GenBank/DDBJ databases">
        <title>Genome Sequence of Nemania bipapillata.</title>
        <authorList>
            <person name="Buettner E."/>
        </authorList>
    </citation>
    <scope>NUCLEOTIDE SEQUENCE</scope>
    <source>
        <strain evidence="1">CP14</strain>
    </source>
</reference>
<sequence length="348" mass="36962">MYWQTQYYTDMTSIFLVTAFLALAAAREAGDYGPETIDGASIDTTLDAYSVGLITNAQQHPNVTRGVTFKPFESVATLGVNVSDFAAPNAKSDYGSDAAVDPHIVTTSYDFNWSGSKYWPFRLNGTTSSYCFTVADSLTDLPANVTNAYTEEDTDSSSCVSTLGQACVDAILASGRFSGGANTSLCLGPSQVWSSFPACQSTLGYTNTVSHGFSLSTGGRTSSNNNNTNTTTNAFLNGGGWFGFTSGPQNGSGSNEYYTAMNRLHIAMVTAVIAPGDDLDAGYTQDPHLLCMRVNATKLSTKDTNGDGVTWTSEAVLESKGYSIQRTPAWASTFLAVPLISLMFAVMV</sequence>
<gene>
    <name evidence="1" type="ORF">ONZ43_g4650</name>
</gene>
<dbReference type="EMBL" id="JAPESX010001291">
    <property type="protein sequence ID" value="KAJ8115532.1"/>
    <property type="molecule type" value="Genomic_DNA"/>
</dbReference>
<proteinExistence type="predicted"/>
<comment type="caution">
    <text evidence="1">The sequence shown here is derived from an EMBL/GenBank/DDBJ whole genome shotgun (WGS) entry which is preliminary data.</text>
</comment>
<dbReference type="Proteomes" id="UP001153334">
    <property type="component" value="Unassembled WGS sequence"/>
</dbReference>
<organism evidence="1 2">
    <name type="scientific">Nemania bipapillata</name>
    <dbReference type="NCBI Taxonomy" id="110536"/>
    <lineage>
        <taxon>Eukaryota</taxon>
        <taxon>Fungi</taxon>
        <taxon>Dikarya</taxon>
        <taxon>Ascomycota</taxon>
        <taxon>Pezizomycotina</taxon>
        <taxon>Sordariomycetes</taxon>
        <taxon>Xylariomycetidae</taxon>
        <taxon>Xylariales</taxon>
        <taxon>Xylariaceae</taxon>
        <taxon>Nemania</taxon>
    </lineage>
</organism>
<name>A0ACC2IK70_9PEZI</name>
<evidence type="ECO:0000313" key="2">
    <source>
        <dbReference type="Proteomes" id="UP001153334"/>
    </source>
</evidence>